<feature type="domain" description="MULE transposase" evidence="2">
    <location>
        <begin position="223"/>
        <end position="262"/>
    </location>
</feature>
<dbReference type="PANTHER" id="PTHR47718">
    <property type="entry name" value="OS01G0519700 PROTEIN"/>
    <property type="match status" value="1"/>
</dbReference>
<feature type="region of interest" description="Disordered" evidence="1">
    <location>
        <begin position="1"/>
        <end position="32"/>
    </location>
</feature>
<evidence type="ECO:0000313" key="4">
    <source>
        <dbReference type="RefSeq" id="XP_021849460.2"/>
    </source>
</evidence>
<keyword evidence="3" id="KW-1185">Reference proteome</keyword>
<sequence>MANSSSMESNDDQENNNYSDVEDQTDNFVDKSKGFHEAEDSELLYSKVKSEQEAYTLYNDYAFRQGFGTRKAGARLVFNLMSIKNGSLYCVTKHNMIHNHGRVPVSKRHLIRSHRKVTEEQLAMLSSLKKYGVPIADVVRVFKNKAGGEANLEFLKRDAYDALAAKKRDGCDTKQLIKYFKDRQANEVDFYYDFEFDDEGYLDCFFFRDGKMKIDYDVFGDLLVHDTTYRTNKYDMICGPFVGMNHHNKNVIFAIGFIVNEK</sequence>
<accession>A0A9R0JWA1</accession>
<dbReference type="GeneID" id="110789111"/>
<organism evidence="3 4">
    <name type="scientific">Spinacia oleracea</name>
    <name type="common">Spinach</name>
    <dbReference type="NCBI Taxonomy" id="3562"/>
    <lineage>
        <taxon>Eukaryota</taxon>
        <taxon>Viridiplantae</taxon>
        <taxon>Streptophyta</taxon>
        <taxon>Embryophyta</taxon>
        <taxon>Tracheophyta</taxon>
        <taxon>Spermatophyta</taxon>
        <taxon>Magnoliopsida</taxon>
        <taxon>eudicotyledons</taxon>
        <taxon>Gunneridae</taxon>
        <taxon>Pentapetalae</taxon>
        <taxon>Caryophyllales</taxon>
        <taxon>Chenopodiaceae</taxon>
        <taxon>Chenopodioideae</taxon>
        <taxon>Anserineae</taxon>
        <taxon>Spinacia</taxon>
    </lineage>
</organism>
<gene>
    <name evidence="4" type="primary">LOC110789111</name>
</gene>
<proteinExistence type="predicted"/>
<evidence type="ECO:0000313" key="3">
    <source>
        <dbReference type="Proteomes" id="UP000813463"/>
    </source>
</evidence>
<dbReference type="AlphaFoldDB" id="A0A9R0JWA1"/>
<reference evidence="4" key="2">
    <citation type="submission" date="2025-08" db="UniProtKB">
        <authorList>
            <consortium name="RefSeq"/>
        </authorList>
    </citation>
    <scope>IDENTIFICATION</scope>
    <source>
        <tissue evidence="4">Leaf</tissue>
    </source>
</reference>
<dbReference type="KEGG" id="soe:110789111"/>
<feature type="compositionally biased region" description="Acidic residues" evidence="1">
    <location>
        <begin position="9"/>
        <end position="25"/>
    </location>
</feature>
<name>A0A9R0JWA1_SPIOL</name>
<protein>
    <submittedName>
        <fullName evidence="4">Protein FAR1-RELATED SEQUENCE 5-like</fullName>
    </submittedName>
</protein>
<dbReference type="Proteomes" id="UP000813463">
    <property type="component" value="Chromosome 4"/>
</dbReference>
<dbReference type="PANTHER" id="PTHR47718:SF17">
    <property type="entry name" value="PROTEIN FAR1-RELATED SEQUENCE 5-LIKE"/>
    <property type="match status" value="1"/>
</dbReference>
<evidence type="ECO:0000259" key="2">
    <source>
        <dbReference type="Pfam" id="PF10551"/>
    </source>
</evidence>
<dbReference type="InterPro" id="IPR018289">
    <property type="entry name" value="MULE_transposase_dom"/>
</dbReference>
<evidence type="ECO:0000256" key="1">
    <source>
        <dbReference type="SAM" id="MobiDB-lite"/>
    </source>
</evidence>
<dbReference type="Pfam" id="PF10551">
    <property type="entry name" value="MULE"/>
    <property type="match status" value="1"/>
</dbReference>
<reference evidence="3" key="1">
    <citation type="journal article" date="2021" name="Nat. Commun.">
        <title>Genomic analyses provide insights into spinach domestication and the genetic basis of agronomic traits.</title>
        <authorList>
            <person name="Cai X."/>
            <person name="Sun X."/>
            <person name="Xu C."/>
            <person name="Sun H."/>
            <person name="Wang X."/>
            <person name="Ge C."/>
            <person name="Zhang Z."/>
            <person name="Wang Q."/>
            <person name="Fei Z."/>
            <person name="Jiao C."/>
            <person name="Wang Q."/>
        </authorList>
    </citation>
    <scope>NUCLEOTIDE SEQUENCE [LARGE SCALE GENOMIC DNA]</scope>
    <source>
        <strain evidence="3">cv. Varoflay</strain>
    </source>
</reference>
<dbReference type="RefSeq" id="XP_021849460.2">
    <property type="nucleotide sequence ID" value="XM_021993768.2"/>
</dbReference>